<dbReference type="AlphaFoldDB" id="A0A916DTU6"/>
<dbReference type="KEGG" id="aup:AsAng_0043080"/>
<organism evidence="1 2">
    <name type="scientific">Aureispira anguillae</name>
    <dbReference type="NCBI Taxonomy" id="2864201"/>
    <lineage>
        <taxon>Bacteria</taxon>
        <taxon>Pseudomonadati</taxon>
        <taxon>Bacteroidota</taxon>
        <taxon>Saprospiria</taxon>
        <taxon>Saprospirales</taxon>
        <taxon>Saprospiraceae</taxon>
        <taxon>Aureispira</taxon>
    </lineage>
</organism>
<dbReference type="EMBL" id="AP026867">
    <property type="protein sequence ID" value="BDS13569.1"/>
    <property type="molecule type" value="Genomic_DNA"/>
</dbReference>
<evidence type="ECO:0000313" key="1">
    <source>
        <dbReference type="EMBL" id="BDS13569.1"/>
    </source>
</evidence>
<keyword evidence="2" id="KW-1185">Reference proteome</keyword>
<accession>A0A916DTU6</accession>
<gene>
    <name evidence="1" type="ORF">AsAng_0043080</name>
</gene>
<dbReference type="RefSeq" id="WP_264788834.1">
    <property type="nucleotide sequence ID" value="NZ_AP026867.1"/>
</dbReference>
<dbReference type="PROSITE" id="PS51257">
    <property type="entry name" value="PROKAR_LIPOPROTEIN"/>
    <property type="match status" value="1"/>
</dbReference>
<evidence type="ECO:0008006" key="3">
    <source>
        <dbReference type="Google" id="ProtNLM"/>
    </source>
</evidence>
<protein>
    <recommendedName>
        <fullName evidence="3">Lipoprotein</fullName>
    </recommendedName>
</protein>
<name>A0A916DTU6_9BACT</name>
<proteinExistence type="predicted"/>
<evidence type="ECO:0000313" key="2">
    <source>
        <dbReference type="Proteomes" id="UP001060919"/>
    </source>
</evidence>
<sequence length="217" mass="25151">MPKIYILFLFLLVIACGSKNRCYINYGFKFPLSVTPKDVFSIGDTIWYEMNLSNQLLDENTGNYIDLTDYELFFDLTIGKVDTDFIYSANHLFDIHSQIGKISKKVNHFHYTYLHFSSINEKHFKIGLIPTQKGCYETEVSLADIFIEKEENDELNITETECWEKLWPDTYAFTNNGQCNHYLVDGICQYSPYDSTLACSVDSVHYTKGAYAFCVKD</sequence>
<dbReference type="Proteomes" id="UP001060919">
    <property type="component" value="Chromosome"/>
</dbReference>
<reference evidence="1" key="1">
    <citation type="submission" date="2022-09" db="EMBL/GenBank/DDBJ databases">
        <title>Aureispira anguillicida sp. nov., isolated from Leptocephalus of Japanese eel Anguilla japonica.</title>
        <authorList>
            <person name="Yuasa K."/>
            <person name="Mekata T."/>
            <person name="Ikunari K."/>
        </authorList>
    </citation>
    <scope>NUCLEOTIDE SEQUENCE</scope>
    <source>
        <strain evidence="1">EL160426</strain>
    </source>
</reference>